<comment type="caution">
    <text evidence="4">The sequence shown here is derived from an EMBL/GenBank/DDBJ whole genome shotgun (WGS) entry which is preliminary data.</text>
</comment>
<dbReference type="InterPro" id="IPR006162">
    <property type="entry name" value="Ppantetheine_attach_site"/>
</dbReference>
<dbReference type="PROSITE" id="PS50075">
    <property type="entry name" value="CARRIER"/>
    <property type="match status" value="1"/>
</dbReference>
<organism evidence="4 5">
    <name type="scientific">Streptomyces coacervatus</name>
    <dbReference type="NCBI Taxonomy" id="647381"/>
    <lineage>
        <taxon>Bacteria</taxon>
        <taxon>Bacillati</taxon>
        <taxon>Actinomycetota</taxon>
        <taxon>Actinomycetes</taxon>
        <taxon>Kitasatosporales</taxon>
        <taxon>Streptomycetaceae</taxon>
        <taxon>Streptomyces</taxon>
    </lineage>
</organism>
<evidence type="ECO:0000313" key="5">
    <source>
        <dbReference type="Proteomes" id="UP001501009"/>
    </source>
</evidence>
<accession>A0ABP7IW48</accession>
<name>A0ABP7IW48_9ACTN</name>
<dbReference type="Proteomes" id="UP001501009">
    <property type="component" value="Unassembled WGS sequence"/>
</dbReference>
<evidence type="ECO:0000259" key="3">
    <source>
        <dbReference type="PROSITE" id="PS50075"/>
    </source>
</evidence>
<dbReference type="RefSeq" id="WP_275776472.1">
    <property type="nucleotide sequence ID" value="NZ_BAABDE010000028.1"/>
</dbReference>
<dbReference type="SUPFAM" id="SSF47336">
    <property type="entry name" value="ACP-like"/>
    <property type="match status" value="1"/>
</dbReference>
<dbReference type="EMBL" id="BAABDE010000028">
    <property type="protein sequence ID" value="GAA3827715.1"/>
    <property type="molecule type" value="Genomic_DNA"/>
</dbReference>
<protein>
    <submittedName>
        <fullName evidence="4">Acyl carrier protein</fullName>
    </submittedName>
</protein>
<dbReference type="InterPro" id="IPR009081">
    <property type="entry name" value="PP-bd_ACP"/>
</dbReference>
<proteinExistence type="predicted"/>
<evidence type="ECO:0000256" key="1">
    <source>
        <dbReference type="ARBA" id="ARBA00022450"/>
    </source>
</evidence>
<gene>
    <name evidence="4" type="ORF">GCM10022403_071120</name>
</gene>
<evidence type="ECO:0000313" key="4">
    <source>
        <dbReference type="EMBL" id="GAA3827715.1"/>
    </source>
</evidence>
<feature type="domain" description="Carrier" evidence="3">
    <location>
        <begin position="5"/>
        <end position="83"/>
    </location>
</feature>
<dbReference type="PROSITE" id="PS00012">
    <property type="entry name" value="PHOSPHOPANTETHEINE"/>
    <property type="match status" value="1"/>
</dbReference>
<sequence>MTAPALTLTDLTRILRESAGEDESVNLDGDILDTPFAELGYDSLALLEAASRIEREVGIRLSEDALGDAETPRLFLNLVNEPITSTT</sequence>
<keyword evidence="2" id="KW-0597">Phosphoprotein</keyword>
<dbReference type="Gene3D" id="1.10.1200.10">
    <property type="entry name" value="ACP-like"/>
    <property type="match status" value="1"/>
</dbReference>
<evidence type="ECO:0000256" key="2">
    <source>
        <dbReference type="ARBA" id="ARBA00022553"/>
    </source>
</evidence>
<dbReference type="Pfam" id="PF00550">
    <property type="entry name" value="PP-binding"/>
    <property type="match status" value="1"/>
</dbReference>
<reference evidence="5" key="1">
    <citation type="journal article" date="2019" name="Int. J. Syst. Evol. Microbiol.">
        <title>The Global Catalogue of Microorganisms (GCM) 10K type strain sequencing project: providing services to taxonomists for standard genome sequencing and annotation.</title>
        <authorList>
            <consortium name="The Broad Institute Genomics Platform"/>
            <consortium name="The Broad Institute Genome Sequencing Center for Infectious Disease"/>
            <person name="Wu L."/>
            <person name="Ma J."/>
        </authorList>
    </citation>
    <scope>NUCLEOTIDE SEQUENCE [LARGE SCALE GENOMIC DNA]</scope>
    <source>
        <strain evidence="5">JCM 17138</strain>
    </source>
</reference>
<dbReference type="InterPro" id="IPR036736">
    <property type="entry name" value="ACP-like_sf"/>
</dbReference>
<keyword evidence="5" id="KW-1185">Reference proteome</keyword>
<keyword evidence="1" id="KW-0596">Phosphopantetheine</keyword>